<dbReference type="AlphaFoldDB" id="A0A9W9ZVY5"/>
<evidence type="ECO:0000256" key="4">
    <source>
        <dbReference type="ARBA" id="ARBA00023212"/>
    </source>
</evidence>
<evidence type="ECO:0000259" key="7">
    <source>
        <dbReference type="Pfam" id="PF17681"/>
    </source>
</evidence>
<organism evidence="9 10">
    <name type="scientific">Desmophyllum pertusum</name>
    <dbReference type="NCBI Taxonomy" id="174260"/>
    <lineage>
        <taxon>Eukaryota</taxon>
        <taxon>Metazoa</taxon>
        <taxon>Cnidaria</taxon>
        <taxon>Anthozoa</taxon>
        <taxon>Hexacorallia</taxon>
        <taxon>Scleractinia</taxon>
        <taxon>Caryophylliina</taxon>
        <taxon>Caryophylliidae</taxon>
        <taxon>Desmophyllum</taxon>
    </lineage>
</organism>
<gene>
    <name evidence="9" type="ORF">OS493_035221</name>
</gene>
<evidence type="ECO:0000313" key="9">
    <source>
        <dbReference type="EMBL" id="KAJ7388881.1"/>
    </source>
</evidence>
<evidence type="ECO:0000256" key="2">
    <source>
        <dbReference type="ARBA" id="ARBA00022490"/>
    </source>
</evidence>
<dbReference type="GO" id="GO:0051011">
    <property type="term" value="F:microtubule minus-end binding"/>
    <property type="evidence" value="ECO:0007669"/>
    <property type="project" value="TreeGrafter"/>
</dbReference>
<feature type="compositionally biased region" description="Low complexity" evidence="6">
    <location>
        <begin position="139"/>
        <end position="155"/>
    </location>
</feature>
<dbReference type="Pfam" id="PF19340">
    <property type="entry name" value="GCP6_N"/>
    <property type="match status" value="1"/>
</dbReference>
<feature type="region of interest" description="Disordered" evidence="6">
    <location>
        <begin position="682"/>
        <end position="708"/>
    </location>
</feature>
<feature type="compositionally biased region" description="Low complexity" evidence="6">
    <location>
        <begin position="784"/>
        <end position="795"/>
    </location>
</feature>
<feature type="compositionally biased region" description="Polar residues" evidence="6">
    <location>
        <begin position="682"/>
        <end position="702"/>
    </location>
</feature>
<name>A0A9W9ZVY5_9CNID</name>
<evidence type="ECO:0000313" key="10">
    <source>
        <dbReference type="Proteomes" id="UP001163046"/>
    </source>
</evidence>
<feature type="region of interest" description="Disordered" evidence="6">
    <location>
        <begin position="131"/>
        <end position="155"/>
    </location>
</feature>
<dbReference type="EMBL" id="MU825448">
    <property type="protein sequence ID" value="KAJ7388881.1"/>
    <property type="molecule type" value="Genomic_DNA"/>
</dbReference>
<dbReference type="GO" id="GO:0051321">
    <property type="term" value="P:meiotic cell cycle"/>
    <property type="evidence" value="ECO:0007669"/>
    <property type="project" value="TreeGrafter"/>
</dbReference>
<feature type="domain" description="Gamma-tubulin complex component 6 N-terminal" evidence="8">
    <location>
        <begin position="6"/>
        <end position="216"/>
    </location>
</feature>
<keyword evidence="4" id="KW-0206">Cytoskeleton</keyword>
<feature type="coiled-coil region" evidence="5">
    <location>
        <begin position="507"/>
        <end position="619"/>
    </location>
</feature>
<dbReference type="GO" id="GO:0031122">
    <property type="term" value="P:cytoplasmic microtubule organization"/>
    <property type="evidence" value="ECO:0007669"/>
    <property type="project" value="TreeGrafter"/>
</dbReference>
<keyword evidence="5" id="KW-0175">Coiled coil</keyword>
<keyword evidence="10" id="KW-1185">Reference proteome</keyword>
<proteinExistence type="predicted"/>
<dbReference type="InterPro" id="IPR045818">
    <property type="entry name" value="GCP6_N"/>
</dbReference>
<dbReference type="GO" id="GO:0000278">
    <property type="term" value="P:mitotic cell cycle"/>
    <property type="evidence" value="ECO:0007669"/>
    <property type="project" value="TreeGrafter"/>
</dbReference>
<reference evidence="9" key="1">
    <citation type="submission" date="2023-01" db="EMBL/GenBank/DDBJ databases">
        <title>Genome assembly of the deep-sea coral Lophelia pertusa.</title>
        <authorList>
            <person name="Herrera S."/>
            <person name="Cordes E."/>
        </authorList>
    </citation>
    <scope>NUCLEOTIDE SEQUENCE</scope>
    <source>
        <strain evidence="9">USNM1676648</strain>
        <tissue evidence="9">Polyp</tissue>
    </source>
</reference>
<dbReference type="GO" id="GO:0007020">
    <property type="term" value="P:microtubule nucleation"/>
    <property type="evidence" value="ECO:0007669"/>
    <property type="project" value="InterPro"/>
</dbReference>
<dbReference type="PANTHER" id="PTHR19302:SF70">
    <property type="entry name" value="GAMMA-TUBULIN COMPLEX COMPONENT 6"/>
    <property type="match status" value="1"/>
</dbReference>
<protein>
    <submittedName>
        <fullName evidence="9">Uncharacterized protein</fullName>
    </submittedName>
</protein>
<feature type="region of interest" description="Disordered" evidence="6">
    <location>
        <begin position="774"/>
        <end position="841"/>
    </location>
</feature>
<sequence>MSLEHIQKTSLPEGPLLITDSQLLRQHALEFKHYVHYSRELFECPPVLSTQEKHQTELQIFEALPGTFSGKAKFFGRQYTSEDMYEKNGRTSLFSALVHSRTDDMQVKLNLPELPSGSKSLHSLAIEQRESADDEGFESLETSSNSSTTSEQTTQENTDIWSAALALPTQKFYTWEMEGRRELLDEKPYLSEAGPVVFDALYDTVIRQVSYIVKSPTLSRDMVPLHTLIKDSINVLIGVPSGTFHLDKYAQSFTVSEQVRLSGTSPEMLRNILARVAAIGTDYIQLNKFATHQRGHSAGLVLQAFLGAVRNYLQCYRATVLSVQVSSVRSPLMLSFGFENLGRQLRFLANVCMCSQAFKKAPDDPKPKFPTGVKLLTYLYQLCLEHSSSQSYPILLSLLKHSVLPYIMFVQNWAFKGACRDMFGEFMIEMDEQYLAYRDKHFWTKGFVMVGREKLDCVPLFMGELADDIFVCGKTINLLKLCCPEHYLCDPGIPLPKMEVTFSMRRLGRIEEECKQYMTEIQRMHRQLQELRENQSKAIANEKQREILEERERAAQALVEITELIQKAKDAVELKKREDLKMLKEQMEQAFKHKALARKQEQESDIKRLEEAKDREVTTASVEEELKNKAREDLIKYYDELSREVEHREFRAQWHIRRSLLNSARAQFLAQEQARLETLKNQMTQASSTQTPAKITDVSSAQPGKEYNEKPVSLFKEERASTSASAPSPSIVSLIASGVKTDALLRAEQKMSTSVLSDSNVSLPEQRILNLSESSQDKKLSMEAASSSDAAAAQSRARKTWNSPVESVAELGKLAETGSGRKTWEAPPDGEVNIASPLPKCHPSDSSIQFAMYRDKQKSCEEEKTPGSSVRADAFKTSTPHAGDSSLQNILYPSTLSEKSGLDAQPLNIVTWPSDLDAGGLVMSHPSDSSAQDVLYGSTTKAVSEARTPSSLTQGHPSDSSAQQLLYSGSAQEGANTDARSLEHGHPSDSSVSGLLYPTAVDTPTSNTAHLSQHGHPSNSQVSLSHGSGSDGLNLVQAMQHSSRSTWKHPSDASVQKLLGNLTEESQRTTRGTPPSSVAQDILYPSLDEQSTSYVSHHRGTPPQSVAQNILYQRGEESGQLHGVMPTRGTPPSSVIQDIMYPSGEGTVGEKTRVSTRGHEPAVTITNVMYYVRDEDKKPLSNLLQGALGSFPVSQGADTDDDDTDAARLMSLPVLLQRSVMAPLLAQISLVNSAIVAYFIEDLRINKHFDLFKKTTVHGRR</sequence>
<evidence type="ECO:0000259" key="8">
    <source>
        <dbReference type="Pfam" id="PF19340"/>
    </source>
</evidence>
<dbReference type="GO" id="GO:0043015">
    <property type="term" value="F:gamma-tubulin binding"/>
    <property type="evidence" value="ECO:0007669"/>
    <property type="project" value="InterPro"/>
</dbReference>
<keyword evidence="3" id="KW-0493">Microtubule</keyword>
<feature type="compositionally biased region" description="Polar residues" evidence="6">
    <location>
        <begin position="1002"/>
        <end position="1028"/>
    </location>
</feature>
<dbReference type="GO" id="GO:0000922">
    <property type="term" value="C:spindle pole"/>
    <property type="evidence" value="ECO:0007669"/>
    <property type="project" value="InterPro"/>
</dbReference>
<dbReference type="GO" id="GO:0005874">
    <property type="term" value="C:microtubule"/>
    <property type="evidence" value="ECO:0007669"/>
    <property type="project" value="UniProtKB-KW"/>
</dbReference>
<evidence type="ECO:0000256" key="5">
    <source>
        <dbReference type="SAM" id="Coils"/>
    </source>
</evidence>
<dbReference type="Pfam" id="PF17681">
    <property type="entry name" value="GCP_N_terminal"/>
    <property type="match status" value="1"/>
</dbReference>
<dbReference type="OrthoDB" id="775571at2759"/>
<feature type="domain" description="Gamma tubulin complex component protein N-terminal" evidence="7">
    <location>
        <begin position="229"/>
        <end position="498"/>
    </location>
</feature>
<evidence type="ECO:0000256" key="1">
    <source>
        <dbReference type="ARBA" id="ARBA00004245"/>
    </source>
</evidence>
<dbReference type="InterPro" id="IPR041470">
    <property type="entry name" value="GCP_N"/>
</dbReference>
<keyword evidence="2" id="KW-0963">Cytoplasm</keyword>
<dbReference type="InterPro" id="IPR007259">
    <property type="entry name" value="GCP"/>
</dbReference>
<dbReference type="PANTHER" id="PTHR19302">
    <property type="entry name" value="GAMMA TUBULIN COMPLEX PROTEIN"/>
    <property type="match status" value="1"/>
</dbReference>
<feature type="compositionally biased region" description="Polar residues" evidence="6">
    <location>
        <begin position="938"/>
        <end position="979"/>
    </location>
</feature>
<dbReference type="GO" id="GO:0000930">
    <property type="term" value="C:gamma-tubulin complex"/>
    <property type="evidence" value="ECO:0007669"/>
    <property type="project" value="TreeGrafter"/>
</dbReference>
<evidence type="ECO:0000256" key="6">
    <source>
        <dbReference type="SAM" id="MobiDB-lite"/>
    </source>
</evidence>
<comment type="caution">
    <text evidence="9">The sequence shown here is derived from an EMBL/GenBank/DDBJ whole genome shotgun (WGS) entry which is preliminary data.</text>
</comment>
<dbReference type="GO" id="GO:0051225">
    <property type="term" value="P:spindle assembly"/>
    <property type="evidence" value="ECO:0007669"/>
    <property type="project" value="TreeGrafter"/>
</dbReference>
<feature type="region of interest" description="Disordered" evidence="6">
    <location>
        <begin position="938"/>
        <end position="1033"/>
    </location>
</feature>
<accession>A0A9W9ZVY5</accession>
<comment type="subcellular location">
    <subcellularLocation>
        <location evidence="1">Cytoplasm</location>
        <location evidence="1">Cytoskeleton</location>
    </subcellularLocation>
</comment>
<evidence type="ECO:0000256" key="3">
    <source>
        <dbReference type="ARBA" id="ARBA00022701"/>
    </source>
</evidence>
<dbReference type="Proteomes" id="UP001163046">
    <property type="component" value="Unassembled WGS sequence"/>
</dbReference>